<protein>
    <submittedName>
        <fullName evidence="7">Uncharacterized protein</fullName>
    </submittedName>
</protein>
<dbReference type="InterPro" id="IPR007112">
    <property type="entry name" value="Expansin/allergen_DPBB_dom"/>
</dbReference>
<dbReference type="Gene3D" id="2.40.40.10">
    <property type="entry name" value="RlpA-like domain"/>
    <property type="match status" value="1"/>
</dbReference>
<comment type="subcellular location">
    <subcellularLocation>
        <location evidence="1">Secreted</location>
    </subcellularLocation>
</comment>
<accession>A0AA38LGC7</accession>
<dbReference type="PANTHER" id="PTHR31692">
    <property type="entry name" value="EXPANSIN-B3"/>
    <property type="match status" value="1"/>
</dbReference>
<dbReference type="InterPro" id="IPR036908">
    <property type="entry name" value="RlpA-like_sf"/>
</dbReference>
<dbReference type="InterPro" id="IPR005795">
    <property type="entry name" value="LolPI"/>
</dbReference>
<feature type="chain" id="PRO_5041271830" evidence="4">
    <location>
        <begin position="28"/>
        <end position="257"/>
    </location>
</feature>
<evidence type="ECO:0000256" key="4">
    <source>
        <dbReference type="SAM" id="SignalP"/>
    </source>
</evidence>
<dbReference type="SUPFAM" id="SSF49590">
    <property type="entry name" value="PHL pollen allergen"/>
    <property type="match status" value="1"/>
</dbReference>
<evidence type="ECO:0000259" key="5">
    <source>
        <dbReference type="PROSITE" id="PS50842"/>
    </source>
</evidence>
<organism evidence="7 8">
    <name type="scientific">Taxus chinensis</name>
    <name type="common">Chinese yew</name>
    <name type="synonym">Taxus wallichiana var. chinensis</name>
    <dbReference type="NCBI Taxonomy" id="29808"/>
    <lineage>
        <taxon>Eukaryota</taxon>
        <taxon>Viridiplantae</taxon>
        <taxon>Streptophyta</taxon>
        <taxon>Embryophyta</taxon>
        <taxon>Tracheophyta</taxon>
        <taxon>Spermatophyta</taxon>
        <taxon>Pinopsida</taxon>
        <taxon>Pinidae</taxon>
        <taxon>Conifers II</taxon>
        <taxon>Cupressales</taxon>
        <taxon>Taxaceae</taxon>
        <taxon>Taxus</taxon>
    </lineage>
</organism>
<dbReference type="OMA" id="GATNFWF"/>
<evidence type="ECO:0000256" key="2">
    <source>
        <dbReference type="ARBA" id="ARBA00022525"/>
    </source>
</evidence>
<dbReference type="EMBL" id="JAHRHJ020000003">
    <property type="protein sequence ID" value="KAH9323464.1"/>
    <property type="molecule type" value="Genomic_DNA"/>
</dbReference>
<dbReference type="InterPro" id="IPR007117">
    <property type="entry name" value="Expansin_CBD"/>
</dbReference>
<evidence type="ECO:0000313" key="8">
    <source>
        <dbReference type="Proteomes" id="UP000824469"/>
    </source>
</evidence>
<evidence type="ECO:0000259" key="6">
    <source>
        <dbReference type="PROSITE" id="PS50843"/>
    </source>
</evidence>
<dbReference type="InterPro" id="IPR007118">
    <property type="entry name" value="Expan_Lol_pI"/>
</dbReference>
<feature type="domain" description="Expansin-like CBD" evidence="6">
    <location>
        <begin position="171"/>
        <end position="252"/>
    </location>
</feature>
<gene>
    <name evidence="7" type="ORF">KI387_018103</name>
</gene>
<dbReference type="CDD" id="cd22275">
    <property type="entry name" value="DPBB_EXPB_N"/>
    <property type="match status" value="1"/>
</dbReference>
<feature type="domain" description="Expansin-like EG45" evidence="5">
    <location>
        <begin position="51"/>
        <end position="158"/>
    </location>
</feature>
<dbReference type="PROSITE" id="PS50842">
    <property type="entry name" value="EXPANSIN_EG45"/>
    <property type="match status" value="1"/>
</dbReference>
<dbReference type="Gene3D" id="2.60.40.760">
    <property type="entry name" value="Expansin, cellulose-binding-like domain"/>
    <property type="match status" value="1"/>
</dbReference>
<dbReference type="SMART" id="SM00837">
    <property type="entry name" value="DPBB_1"/>
    <property type="match status" value="1"/>
</dbReference>
<dbReference type="InterPro" id="IPR036749">
    <property type="entry name" value="Expansin_CBD_sf"/>
</dbReference>
<name>A0AA38LGC7_TAXCH</name>
<dbReference type="PRINTS" id="PR00829">
    <property type="entry name" value="LOLP1ALLERGN"/>
</dbReference>
<dbReference type="PRINTS" id="PR01225">
    <property type="entry name" value="EXPANSNFAMLY"/>
</dbReference>
<evidence type="ECO:0000256" key="1">
    <source>
        <dbReference type="ARBA" id="ARBA00004613"/>
    </source>
</evidence>
<proteinExistence type="inferred from homology"/>
<dbReference type="SUPFAM" id="SSF50685">
    <property type="entry name" value="Barwin-like endoglucanases"/>
    <property type="match status" value="1"/>
</dbReference>
<dbReference type="PROSITE" id="PS50843">
    <property type="entry name" value="EXPANSIN_CBD"/>
    <property type="match status" value="1"/>
</dbReference>
<dbReference type="Proteomes" id="UP000824469">
    <property type="component" value="Unassembled WGS sequence"/>
</dbReference>
<comment type="caution">
    <text evidence="7">The sequence shown here is derived from an EMBL/GenBank/DDBJ whole genome shotgun (WGS) entry which is preliminary data.</text>
</comment>
<keyword evidence="4" id="KW-0732">Signal</keyword>
<evidence type="ECO:0000256" key="3">
    <source>
        <dbReference type="RuleBase" id="RU003460"/>
    </source>
</evidence>
<feature type="signal peptide" evidence="4">
    <location>
        <begin position="1"/>
        <end position="27"/>
    </location>
</feature>
<dbReference type="Pfam" id="PF01357">
    <property type="entry name" value="Expansin_C"/>
    <property type="match status" value="1"/>
</dbReference>
<keyword evidence="8" id="KW-1185">Reference proteome</keyword>
<dbReference type="GO" id="GO:0005576">
    <property type="term" value="C:extracellular region"/>
    <property type="evidence" value="ECO:0007669"/>
    <property type="project" value="UniProtKB-SubCell"/>
</dbReference>
<dbReference type="AlphaFoldDB" id="A0AA38LGC7"/>
<dbReference type="PANTHER" id="PTHR31692:SF5">
    <property type="entry name" value="EXPANSIN-B3"/>
    <property type="match status" value="1"/>
</dbReference>
<reference evidence="7 8" key="1">
    <citation type="journal article" date="2021" name="Nat. Plants">
        <title>The Taxus genome provides insights into paclitaxel biosynthesis.</title>
        <authorList>
            <person name="Xiong X."/>
            <person name="Gou J."/>
            <person name="Liao Q."/>
            <person name="Li Y."/>
            <person name="Zhou Q."/>
            <person name="Bi G."/>
            <person name="Li C."/>
            <person name="Du R."/>
            <person name="Wang X."/>
            <person name="Sun T."/>
            <person name="Guo L."/>
            <person name="Liang H."/>
            <person name="Lu P."/>
            <person name="Wu Y."/>
            <person name="Zhang Z."/>
            <person name="Ro D.K."/>
            <person name="Shang Y."/>
            <person name="Huang S."/>
            <person name="Yan J."/>
        </authorList>
    </citation>
    <scope>NUCLEOTIDE SEQUENCE [LARGE SCALE GENOMIC DNA]</scope>
    <source>
        <strain evidence="7">Ta-2019</strain>
    </source>
</reference>
<keyword evidence="2" id="KW-0964">Secreted</keyword>
<dbReference type="Pfam" id="PF03330">
    <property type="entry name" value="DPBB_1"/>
    <property type="match status" value="1"/>
</dbReference>
<dbReference type="InterPro" id="IPR009009">
    <property type="entry name" value="RlpA-like_DPBB"/>
</dbReference>
<evidence type="ECO:0000313" key="7">
    <source>
        <dbReference type="EMBL" id="KAH9323464.1"/>
    </source>
</evidence>
<comment type="similarity">
    <text evidence="3">Belongs to the expansin family.</text>
</comment>
<sequence length="257" mass="27473">MAACLYAVPVVIAVVVLIWMPCFNVDAADEGEWHQASATWYGSPNGDGSEGGACGYGSLVKALPIGSRIAAGSPDLFKGGHGCGECYQVKCAEKDVCSQTPVSVVITDECPGCSSNHFDLSGTAFSDMAISPARASDLRNAGVVPIFFTRVACEYPGKKIAFHVNEGSTDYWFSVVIEYEDGDGDLQAVDLMQANSSIWQGLQQTWGANWSLNEGPLKAPFTIRLKSLSSGKTLTAYNVIPQNWQPSATYTSLVNYD</sequence>